<dbReference type="Proteomes" id="UP001162131">
    <property type="component" value="Unassembled WGS sequence"/>
</dbReference>
<organism evidence="2 3">
    <name type="scientific">Blepharisma stoltei</name>
    <dbReference type="NCBI Taxonomy" id="1481888"/>
    <lineage>
        <taxon>Eukaryota</taxon>
        <taxon>Sar</taxon>
        <taxon>Alveolata</taxon>
        <taxon>Ciliophora</taxon>
        <taxon>Postciliodesmatophora</taxon>
        <taxon>Heterotrichea</taxon>
        <taxon>Heterotrichida</taxon>
        <taxon>Blepharismidae</taxon>
        <taxon>Blepharisma</taxon>
    </lineage>
</organism>
<protein>
    <submittedName>
        <fullName evidence="2">Uncharacterized protein</fullName>
    </submittedName>
</protein>
<reference evidence="2" key="1">
    <citation type="submission" date="2021-09" db="EMBL/GenBank/DDBJ databases">
        <authorList>
            <consortium name="AG Swart"/>
            <person name="Singh M."/>
            <person name="Singh A."/>
            <person name="Seah K."/>
            <person name="Emmerich C."/>
        </authorList>
    </citation>
    <scope>NUCLEOTIDE SEQUENCE</scope>
    <source>
        <strain evidence="2">ATCC30299</strain>
    </source>
</reference>
<feature type="compositionally biased region" description="Basic and acidic residues" evidence="1">
    <location>
        <begin position="88"/>
        <end position="98"/>
    </location>
</feature>
<accession>A0AAU9JNP6</accession>
<evidence type="ECO:0000313" key="3">
    <source>
        <dbReference type="Proteomes" id="UP001162131"/>
    </source>
</evidence>
<keyword evidence="3" id="KW-1185">Reference proteome</keyword>
<sequence length="98" mass="11538">MEPIGQLKEYLRNSREKRKSLINIANDYYNEILKEESQKPSFRSKSREKENDSKLPPLPIIYEKRGSSDLKAKSSSKTRLHTTSSSRVNHDVLRQRYL</sequence>
<gene>
    <name evidence="2" type="ORF">BSTOLATCC_MIC43241</name>
</gene>
<evidence type="ECO:0000256" key="1">
    <source>
        <dbReference type="SAM" id="MobiDB-lite"/>
    </source>
</evidence>
<feature type="compositionally biased region" description="Basic and acidic residues" evidence="1">
    <location>
        <begin position="62"/>
        <end position="72"/>
    </location>
</feature>
<comment type="caution">
    <text evidence="2">The sequence shown here is derived from an EMBL/GenBank/DDBJ whole genome shotgun (WGS) entry which is preliminary data.</text>
</comment>
<evidence type="ECO:0000313" key="2">
    <source>
        <dbReference type="EMBL" id="CAG9327201.1"/>
    </source>
</evidence>
<feature type="region of interest" description="Disordered" evidence="1">
    <location>
        <begin position="36"/>
        <end position="98"/>
    </location>
</feature>
<proteinExistence type="predicted"/>
<dbReference type="AlphaFoldDB" id="A0AAU9JNP6"/>
<name>A0AAU9JNP6_9CILI</name>
<dbReference type="EMBL" id="CAJZBQ010000043">
    <property type="protein sequence ID" value="CAG9327201.1"/>
    <property type="molecule type" value="Genomic_DNA"/>
</dbReference>